<dbReference type="SUPFAM" id="SSF53335">
    <property type="entry name" value="S-adenosyl-L-methionine-dependent methyltransferases"/>
    <property type="match status" value="1"/>
</dbReference>
<accession>A0A9P4PIK4</accession>
<dbReference type="GO" id="GO:0008168">
    <property type="term" value="F:methyltransferase activity"/>
    <property type="evidence" value="ECO:0007669"/>
    <property type="project" value="UniProtKB-KW"/>
</dbReference>
<sequence>MSRTASDVELGLRQQLNTLVRLYVGQIVKSVTETEARTLEPHFQRFYRWVQQKVRESQSEEIPHEDITSLEADLSSTGVDGLMLSRIGHDILPIMRGQKQPLQLLLKDKLLFDYYPNNIHTSPCFPQVEIYVRHSLETAKQKLNILELGAGTGGTTRAAFRAIGEYAKQRGSVADRVHYTYTDISAGFFKEAKARFKDFASVMTFQKLDLEALPSTQNFDVGTYDLIIASQCLHATKNMTRTMAHARELLRPGGKVVMVEGTREALDISFIFGTLPGWWLGEEETRQLTPCLDVPQWDEVLRATGFNGTELVVPNCDSEELHTLSVIVSTAV</sequence>
<keyword evidence="3" id="KW-0489">Methyltransferase</keyword>
<reference evidence="3" key="1">
    <citation type="journal article" date="2020" name="Stud. Mycol.">
        <title>101 Dothideomycetes genomes: a test case for predicting lifestyles and emergence of pathogens.</title>
        <authorList>
            <person name="Haridas S."/>
            <person name="Albert R."/>
            <person name="Binder M."/>
            <person name="Bloem J."/>
            <person name="Labutti K."/>
            <person name="Salamov A."/>
            <person name="Andreopoulos B."/>
            <person name="Baker S."/>
            <person name="Barry K."/>
            <person name="Bills G."/>
            <person name="Bluhm B."/>
            <person name="Cannon C."/>
            <person name="Castanera R."/>
            <person name="Culley D."/>
            <person name="Daum C."/>
            <person name="Ezra D."/>
            <person name="Gonzalez J."/>
            <person name="Henrissat B."/>
            <person name="Kuo A."/>
            <person name="Liang C."/>
            <person name="Lipzen A."/>
            <person name="Lutzoni F."/>
            <person name="Magnuson J."/>
            <person name="Mondo S."/>
            <person name="Nolan M."/>
            <person name="Ohm R."/>
            <person name="Pangilinan J."/>
            <person name="Park H.-J."/>
            <person name="Ramirez L."/>
            <person name="Alfaro M."/>
            <person name="Sun H."/>
            <person name="Tritt A."/>
            <person name="Yoshinaga Y."/>
            <person name="Zwiers L.-H."/>
            <person name="Turgeon B."/>
            <person name="Goodwin S."/>
            <person name="Spatafora J."/>
            <person name="Crous P."/>
            <person name="Grigoriev I."/>
        </authorList>
    </citation>
    <scope>NUCLEOTIDE SEQUENCE</scope>
    <source>
        <strain evidence="3">CBS 690.94</strain>
    </source>
</reference>
<dbReference type="InterPro" id="IPR050444">
    <property type="entry name" value="Polyketide_Synthase"/>
</dbReference>
<dbReference type="GO" id="GO:0032259">
    <property type="term" value="P:methylation"/>
    <property type="evidence" value="ECO:0007669"/>
    <property type="project" value="UniProtKB-KW"/>
</dbReference>
<evidence type="ECO:0000313" key="3">
    <source>
        <dbReference type="EMBL" id="KAF2444612.1"/>
    </source>
</evidence>
<evidence type="ECO:0000259" key="2">
    <source>
        <dbReference type="Pfam" id="PF08242"/>
    </source>
</evidence>
<dbReference type="InterPro" id="IPR013217">
    <property type="entry name" value="Methyltransf_12"/>
</dbReference>
<feature type="domain" description="Methyltransferase type 12" evidence="2">
    <location>
        <begin position="146"/>
        <end position="255"/>
    </location>
</feature>
<keyword evidence="1" id="KW-0808">Transferase</keyword>
<evidence type="ECO:0000313" key="4">
    <source>
        <dbReference type="Proteomes" id="UP000799764"/>
    </source>
</evidence>
<dbReference type="OrthoDB" id="3790359at2759"/>
<organism evidence="3 4">
    <name type="scientific">Karstenula rhodostoma CBS 690.94</name>
    <dbReference type="NCBI Taxonomy" id="1392251"/>
    <lineage>
        <taxon>Eukaryota</taxon>
        <taxon>Fungi</taxon>
        <taxon>Dikarya</taxon>
        <taxon>Ascomycota</taxon>
        <taxon>Pezizomycotina</taxon>
        <taxon>Dothideomycetes</taxon>
        <taxon>Pleosporomycetidae</taxon>
        <taxon>Pleosporales</taxon>
        <taxon>Massarineae</taxon>
        <taxon>Didymosphaeriaceae</taxon>
        <taxon>Karstenula</taxon>
    </lineage>
</organism>
<dbReference type="PANTHER" id="PTHR45681">
    <property type="entry name" value="POLYKETIDE SYNTHASE 44-RELATED"/>
    <property type="match status" value="1"/>
</dbReference>
<dbReference type="InterPro" id="IPR029063">
    <property type="entry name" value="SAM-dependent_MTases_sf"/>
</dbReference>
<proteinExistence type="predicted"/>
<dbReference type="EMBL" id="MU001500">
    <property type="protein sequence ID" value="KAF2444612.1"/>
    <property type="molecule type" value="Genomic_DNA"/>
</dbReference>
<dbReference type="Proteomes" id="UP000799764">
    <property type="component" value="Unassembled WGS sequence"/>
</dbReference>
<comment type="caution">
    <text evidence="3">The sequence shown here is derived from an EMBL/GenBank/DDBJ whole genome shotgun (WGS) entry which is preliminary data.</text>
</comment>
<dbReference type="PANTHER" id="PTHR45681:SF6">
    <property type="entry name" value="POLYKETIDE SYNTHASE 37"/>
    <property type="match status" value="1"/>
</dbReference>
<dbReference type="Gene3D" id="3.40.50.150">
    <property type="entry name" value="Vaccinia Virus protein VP39"/>
    <property type="match status" value="1"/>
</dbReference>
<evidence type="ECO:0000256" key="1">
    <source>
        <dbReference type="ARBA" id="ARBA00022679"/>
    </source>
</evidence>
<gene>
    <name evidence="3" type="ORF">P171DRAFT_278937</name>
</gene>
<keyword evidence="4" id="KW-1185">Reference proteome</keyword>
<protein>
    <submittedName>
        <fullName evidence="3">S-adenosyl-L-methionine-dependent methyltransferase</fullName>
    </submittedName>
</protein>
<dbReference type="Pfam" id="PF08242">
    <property type="entry name" value="Methyltransf_12"/>
    <property type="match status" value="1"/>
</dbReference>
<dbReference type="AlphaFoldDB" id="A0A9P4PIK4"/>
<name>A0A9P4PIK4_9PLEO</name>
<dbReference type="CDD" id="cd02440">
    <property type="entry name" value="AdoMet_MTases"/>
    <property type="match status" value="1"/>
</dbReference>